<sequence>MHNNVSEMTPGEMARAVNLLAHPVAGMAAATAFGVGLTSHTLGAWYGALREAGETSHRLLQAFASMPVSSSGLDKPATMDDLKVISGIGPKLEAVLKGHGIRSVNQIAAWSDAEIAEIDNRLGLRGRIRRDDWIGQAAALLDGWQVK</sequence>
<dbReference type="Proteomes" id="UP001596016">
    <property type="component" value="Unassembled WGS sequence"/>
</dbReference>
<reference evidence="2" key="1">
    <citation type="journal article" date="2019" name="Int. J. Syst. Evol. Microbiol.">
        <title>The Global Catalogue of Microorganisms (GCM) 10K type strain sequencing project: providing services to taxonomists for standard genome sequencing and annotation.</title>
        <authorList>
            <consortium name="The Broad Institute Genomics Platform"/>
            <consortium name="The Broad Institute Genome Sequencing Center for Infectious Disease"/>
            <person name="Wu L."/>
            <person name="Ma J."/>
        </authorList>
    </citation>
    <scope>NUCLEOTIDE SEQUENCE [LARGE SCALE GENOMIC DNA]</scope>
    <source>
        <strain evidence="2">CGMCC 4.1415</strain>
    </source>
</reference>
<dbReference type="RefSeq" id="WP_378228547.1">
    <property type="nucleotide sequence ID" value="NZ_JBHSLL010000015.1"/>
</dbReference>
<evidence type="ECO:0000313" key="1">
    <source>
        <dbReference type="EMBL" id="MFC5385604.1"/>
    </source>
</evidence>
<evidence type="ECO:0000313" key="2">
    <source>
        <dbReference type="Proteomes" id="UP001596016"/>
    </source>
</evidence>
<comment type="caution">
    <text evidence="1">The sequence shown here is derived from an EMBL/GenBank/DDBJ whole genome shotgun (WGS) entry which is preliminary data.</text>
</comment>
<keyword evidence="2" id="KW-1185">Reference proteome</keyword>
<proteinExistence type="predicted"/>
<name>A0ABW0GW65_9HYPH</name>
<gene>
    <name evidence="1" type="ORF">ACFPLB_06425</name>
</gene>
<dbReference type="Gene3D" id="1.10.150.20">
    <property type="entry name" value="5' to 3' exonuclease, C-terminal subdomain"/>
    <property type="match status" value="1"/>
</dbReference>
<protein>
    <submittedName>
        <fullName evidence="1">Uncharacterized protein</fullName>
    </submittedName>
</protein>
<accession>A0ABW0GW65</accession>
<organism evidence="1 2">
    <name type="scientific">Aquamicrobium segne</name>
    <dbReference type="NCBI Taxonomy" id="469547"/>
    <lineage>
        <taxon>Bacteria</taxon>
        <taxon>Pseudomonadati</taxon>
        <taxon>Pseudomonadota</taxon>
        <taxon>Alphaproteobacteria</taxon>
        <taxon>Hyphomicrobiales</taxon>
        <taxon>Phyllobacteriaceae</taxon>
        <taxon>Aquamicrobium</taxon>
    </lineage>
</organism>
<dbReference type="EMBL" id="JBHSLL010000015">
    <property type="protein sequence ID" value="MFC5385604.1"/>
    <property type="molecule type" value="Genomic_DNA"/>
</dbReference>